<dbReference type="InterPro" id="IPR001680">
    <property type="entry name" value="WD40_rpt"/>
</dbReference>
<dbReference type="GO" id="GO:0006400">
    <property type="term" value="P:tRNA modification"/>
    <property type="evidence" value="ECO:0007669"/>
    <property type="project" value="TreeGrafter"/>
</dbReference>
<keyword evidence="4" id="KW-0677">Repeat</keyword>
<evidence type="ECO:0000256" key="5">
    <source>
        <dbReference type="ARBA" id="ARBA00023242"/>
    </source>
</evidence>
<feature type="repeat" description="WD" evidence="6">
    <location>
        <begin position="157"/>
        <end position="197"/>
    </location>
</feature>
<keyword evidence="3" id="KW-0819">tRNA processing</keyword>
<dbReference type="Pfam" id="PF00400">
    <property type="entry name" value="WD40"/>
    <property type="match status" value="2"/>
</dbReference>
<organism evidence="8 9">
    <name type="scientific">Pelagomonas calceolata</name>
    <dbReference type="NCBI Taxonomy" id="35677"/>
    <lineage>
        <taxon>Eukaryota</taxon>
        <taxon>Sar</taxon>
        <taxon>Stramenopiles</taxon>
        <taxon>Ochrophyta</taxon>
        <taxon>Pelagophyceae</taxon>
        <taxon>Pelagomonadales</taxon>
        <taxon>Pelagomonadaceae</taxon>
        <taxon>Pelagomonas</taxon>
    </lineage>
</organism>
<dbReference type="InterPro" id="IPR028884">
    <property type="entry name" value="Trm82"/>
</dbReference>
<dbReference type="InterPro" id="IPR015943">
    <property type="entry name" value="WD40/YVTN_repeat-like_dom_sf"/>
</dbReference>
<dbReference type="EMBL" id="CAKKNE010000005">
    <property type="protein sequence ID" value="CAH0376535.1"/>
    <property type="molecule type" value="Genomic_DNA"/>
</dbReference>
<name>A0A8J2STA6_9STRA</name>
<dbReference type="GO" id="GO:0005829">
    <property type="term" value="C:cytosol"/>
    <property type="evidence" value="ECO:0007669"/>
    <property type="project" value="TreeGrafter"/>
</dbReference>
<dbReference type="PROSITE" id="PS00678">
    <property type="entry name" value="WD_REPEATS_1"/>
    <property type="match status" value="1"/>
</dbReference>
<dbReference type="SMART" id="SM00320">
    <property type="entry name" value="WD40"/>
    <property type="match status" value="3"/>
</dbReference>
<keyword evidence="2 6" id="KW-0853">WD repeat</keyword>
<dbReference type="PANTHER" id="PTHR16288">
    <property type="entry name" value="WD40 REPEAT PROTEIN 4"/>
    <property type="match status" value="1"/>
</dbReference>
<keyword evidence="5" id="KW-0539">Nucleus</keyword>
<evidence type="ECO:0008006" key="10">
    <source>
        <dbReference type="Google" id="ProtNLM"/>
    </source>
</evidence>
<accession>A0A8J2STA6</accession>
<evidence type="ECO:0000256" key="3">
    <source>
        <dbReference type="ARBA" id="ARBA00022694"/>
    </source>
</evidence>
<comment type="caution">
    <text evidence="8">The sequence shown here is derived from an EMBL/GenBank/DDBJ whole genome shotgun (WGS) entry which is preliminary data.</text>
</comment>
<dbReference type="PROSITE" id="PS50082">
    <property type="entry name" value="WD_REPEATS_2"/>
    <property type="match status" value="1"/>
</dbReference>
<dbReference type="GO" id="GO:0005634">
    <property type="term" value="C:nucleus"/>
    <property type="evidence" value="ECO:0007669"/>
    <property type="project" value="UniProtKB-SubCell"/>
</dbReference>
<reference evidence="8" key="1">
    <citation type="submission" date="2021-11" db="EMBL/GenBank/DDBJ databases">
        <authorList>
            <consortium name="Genoscope - CEA"/>
            <person name="William W."/>
        </authorList>
    </citation>
    <scope>NUCLEOTIDE SEQUENCE</scope>
</reference>
<proteinExistence type="predicted"/>
<evidence type="ECO:0000256" key="1">
    <source>
        <dbReference type="ARBA" id="ARBA00004123"/>
    </source>
</evidence>
<dbReference type="SUPFAM" id="SSF50998">
    <property type="entry name" value="Quinoprotein alcohol dehydrogenase-like"/>
    <property type="match status" value="1"/>
</dbReference>
<dbReference type="InterPro" id="IPR011047">
    <property type="entry name" value="Quinoprotein_ADH-like_sf"/>
</dbReference>
<dbReference type="PANTHER" id="PTHR16288:SF0">
    <property type="entry name" value="TRNA (GUANINE-N(7)-)-METHYLTRANSFERASE NON-CATALYTIC SUBUNIT WDR4"/>
    <property type="match status" value="1"/>
</dbReference>
<dbReference type="OrthoDB" id="206346at2759"/>
<feature type="compositionally biased region" description="Pro residues" evidence="7">
    <location>
        <begin position="376"/>
        <end position="386"/>
    </location>
</feature>
<evidence type="ECO:0000313" key="9">
    <source>
        <dbReference type="Proteomes" id="UP000789595"/>
    </source>
</evidence>
<gene>
    <name evidence="8" type="ORF">PECAL_5P11310</name>
</gene>
<comment type="subcellular location">
    <subcellularLocation>
        <location evidence="1">Nucleus</location>
    </subcellularLocation>
</comment>
<dbReference type="AlphaFoldDB" id="A0A8J2STA6"/>
<evidence type="ECO:0000313" key="8">
    <source>
        <dbReference type="EMBL" id="CAH0376535.1"/>
    </source>
</evidence>
<feature type="compositionally biased region" description="Basic residues" evidence="7">
    <location>
        <begin position="387"/>
        <end position="397"/>
    </location>
</feature>
<evidence type="ECO:0000256" key="6">
    <source>
        <dbReference type="PROSITE-ProRule" id="PRU00221"/>
    </source>
</evidence>
<dbReference type="Gene3D" id="2.130.10.10">
    <property type="entry name" value="YVTN repeat-like/Quinoprotein amine dehydrogenase"/>
    <property type="match status" value="2"/>
</dbReference>
<feature type="region of interest" description="Disordered" evidence="7">
    <location>
        <begin position="358"/>
        <end position="405"/>
    </location>
</feature>
<keyword evidence="9" id="KW-1185">Reference proteome</keyword>
<dbReference type="InterPro" id="IPR019775">
    <property type="entry name" value="WD40_repeat_CS"/>
</dbReference>
<dbReference type="Proteomes" id="UP000789595">
    <property type="component" value="Unassembled WGS sequence"/>
</dbReference>
<sequence length="405" mass="42639">MGLLAASDSGGALVVGIGSGAVLWRVGTATTLRGADDERCVAVAISGDGATVATASDTKRLRCWHGDGLSEAEAPRRVSGLCIAPYGAGQVLLACCAGELYAFPLPALDKPPRRLLAHTSSVLTGVSYANGLVATADRNEKVRISQFPRCEEIESFCLGHTDFVSGVEFLSGTRLVSCGGDGYLRVWDAATGDCVAERRVGGVCTCLAVSTAAVAVATQYCLNVHVYPFVEGVLAEEPFMLDQCPDDGAPPSDLCFRGPSLVALLPGEWEGGPLVEWPRPTVPPDELSGADVEHVAGPAVQDAAAGLGAVAPSALFQALERDHAHATPARDGDDADKPSILRKHALEARYDVSQLGVVPKKQIVEDMARRRGREPAPTPESPAPPPARRRRGGRRHRRDEPESKD</sequence>
<dbReference type="GO" id="GO:0036265">
    <property type="term" value="P:RNA (guanine-N7)-methylation"/>
    <property type="evidence" value="ECO:0007669"/>
    <property type="project" value="InterPro"/>
</dbReference>
<evidence type="ECO:0000256" key="2">
    <source>
        <dbReference type="ARBA" id="ARBA00022574"/>
    </source>
</evidence>
<evidence type="ECO:0000256" key="4">
    <source>
        <dbReference type="ARBA" id="ARBA00022737"/>
    </source>
</evidence>
<evidence type="ECO:0000256" key="7">
    <source>
        <dbReference type="SAM" id="MobiDB-lite"/>
    </source>
</evidence>
<protein>
    <recommendedName>
        <fullName evidence="10">WD repeat-containing protein 4 homolog</fullName>
    </recommendedName>
</protein>
<dbReference type="GO" id="GO:0043527">
    <property type="term" value="C:tRNA methyltransferase complex"/>
    <property type="evidence" value="ECO:0007669"/>
    <property type="project" value="TreeGrafter"/>
</dbReference>